<dbReference type="AlphaFoldDB" id="A0A5B7K2I8"/>
<accession>A0A5B7K2I8</accession>
<proteinExistence type="predicted"/>
<protein>
    <submittedName>
        <fullName evidence="1">Uncharacterized protein</fullName>
    </submittedName>
</protein>
<sequence length="85" mass="9338">MQTACTHYPGDYFHASHGFQALHSHIHSGTTGTLTFSCYSGQRPTPAPKNARRLSLPYTTLPPEPVCALGYLPPSHPHTSLTHRK</sequence>
<gene>
    <name evidence="1" type="ORF">E2C01_100246</name>
</gene>
<organism evidence="1 2">
    <name type="scientific">Portunus trituberculatus</name>
    <name type="common">Swimming crab</name>
    <name type="synonym">Neptunus trituberculatus</name>
    <dbReference type="NCBI Taxonomy" id="210409"/>
    <lineage>
        <taxon>Eukaryota</taxon>
        <taxon>Metazoa</taxon>
        <taxon>Ecdysozoa</taxon>
        <taxon>Arthropoda</taxon>
        <taxon>Crustacea</taxon>
        <taxon>Multicrustacea</taxon>
        <taxon>Malacostraca</taxon>
        <taxon>Eumalacostraca</taxon>
        <taxon>Eucarida</taxon>
        <taxon>Decapoda</taxon>
        <taxon>Pleocyemata</taxon>
        <taxon>Brachyura</taxon>
        <taxon>Eubrachyura</taxon>
        <taxon>Portunoidea</taxon>
        <taxon>Portunidae</taxon>
        <taxon>Portuninae</taxon>
        <taxon>Portunus</taxon>
    </lineage>
</organism>
<name>A0A5B7K2I8_PORTR</name>
<evidence type="ECO:0000313" key="2">
    <source>
        <dbReference type="Proteomes" id="UP000324222"/>
    </source>
</evidence>
<dbReference type="Proteomes" id="UP000324222">
    <property type="component" value="Unassembled WGS sequence"/>
</dbReference>
<reference evidence="1 2" key="1">
    <citation type="submission" date="2019-05" db="EMBL/GenBank/DDBJ databases">
        <title>Another draft genome of Portunus trituberculatus and its Hox gene families provides insights of decapod evolution.</title>
        <authorList>
            <person name="Jeong J.-H."/>
            <person name="Song I."/>
            <person name="Kim S."/>
            <person name="Choi T."/>
            <person name="Kim D."/>
            <person name="Ryu S."/>
            <person name="Kim W."/>
        </authorList>
    </citation>
    <scope>NUCLEOTIDE SEQUENCE [LARGE SCALE GENOMIC DNA]</scope>
    <source>
        <tissue evidence="1">Muscle</tissue>
    </source>
</reference>
<evidence type="ECO:0000313" key="1">
    <source>
        <dbReference type="EMBL" id="MPD04552.1"/>
    </source>
</evidence>
<comment type="caution">
    <text evidence="1">The sequence shown here is derived from an EMBL/GenBank/DDBJ whole genome shotgun (WGS) entry which is preliminary data.</text>
</comment>
<keyword evidence="2" id="KW-1185">Reference proteome</keyword>
<dbReference type="EMBL" id="VSRR010141600">
    <property type="protein sequence ID" value="MPD04552.1"/>
    <property type="molecule type" value="Genomic_DNA"/>
</dbReference>